<evidence type="ECO:0000313" key="3">
    <source>
        <dbReference type="Proteomes" id="UP000238479"/>
    </source>
</evidence>
<evidence type="ECO:0000313" key="2">
    <source>
        <dbReference type="EMBL" id="PRQ36939.1"/>
    </source>
</evidence>
<protein>
    <submittedName>
        <fullName evidence="2">Uncharacterized protein</fullName>
    </submittedName>
</protein>
<reference evidence="2 3" key="1">
    <citation type="journal article" date="2018" name="Nat. Genet.">
        <title>The Rosa genome provides new insights in the design of modern roses.</title>
        <authorList>
            <person name="Bendahmane M."/>
        </authorList>
    </citation>
    <scope>NUCLEOTIDE SEQUENCE [LARGE SCALE GENOMIC DNA]</scope>
    <source>
        <strain evidence="3">cv. Old Blush</strain>
    </source>
</reference>
<dbReference type="EMBL" id="PDCK01000042">
    <property type="protein sequence ID" value="PRQ36939.1"/>
    <property type="molecule type" value="Genomic_DNA"/>
</dbReference>
<name>A0A2P6QRY6_ROSCH</name>
<sequence>MPLYLYYNFQFIFENHDISYFQSKMIPAALVKLSILTLFCVAFVVYIYLQLPVPPPVPILFQS</sequence>
<keyword evidence="1" id="KW-0472">Membrane</keyword>
<accession>A0A2P6QRY6</accession>
<keyword evidence="1" id="KW-1133">Transmembrane helix</keyword>
<keyword evidence="3" id="KW-1185">Reference proteome</keyword>
<organism evidence="2 3">
    <name type="scientific">Rosa chinensis</name>
    <name type="common">China rose</name>
    <dbReference type="NCBI Taxonomy" id="74649"/>
    <lineage>
        <taxon>Eukaryota</taxon>
        <taxon>Viridiplantae</taxon>
        <taxon>Streptophyta</taxon>
        <taxon>Embryophyta</taxon>
        <taxon>Tracheophyta</taxon>
        <taxon>Spermatophyta</taxon>
        <taxon>Magnoliopsida</taxon>
        <taxon>eudicotyledons</taxon>
        <taxon>Gunneridae</taxon>
        <taxon>Pentapetalae</taxon>
        <taxon>rosids</taxon>
        <taxon>fabids</taxon>
        <taxon>Rosales</taxon>
        <taxon>Rosaceae</taxon>
        <taxon>Rosoideae</taxon>
        <taxon>Rosoideae incertae sedis</taxon>
        <taxon>Rosa</taxon>
    </lineage>
</organism>
<keyword evidence="1" id="KW-0812">Transmembrane</keyword>
<evidence type="ECO:0000256" key="1">
    <source>
        <dbReference type="SAM" id="Phobius"/>
    </source>
</evidence>
<proteinExistence type="predicted"/>
<dbReference type="AlphaFoldDB" id="A0A2P6QRY6"/>
<comment type="caution">
    <text evidence="2">The sequence shown here is derived from an EMBL/GenBank/DDBJ whole genome shotgun (WGS) entry which is preliminary data.</text>
</comment>
<dbReference type="Proteomes" id="UP000238479">
    <property type="component" value="Chromosome 4"/>
</dbReference>
<dbReference type="Gramene" id="PRQ36939">
    <property type="protein sequence ID" value="PRQ36939"/>
    <property type="gene ID" value="RchiOBHm_Chr4g0397031"/>
</dbReference>
<feature type="transmembrane region" description="Helical" evidence="1">
    <location>
        <begin position="29"/>
        <end position="49"/>
    </location>
</feature>
<gene>
    <name evidence="2" type="ORF">RchiOBHm_Chr4g0397031</name>
</gene>